<reference evidence="4" key="1">
    <citation type="submission" date="2019-03" db="EMBL/GenBank/DDBJ databases">
        <title>Lake Tanganyika Metagenome-Assembled Genomes (MAGs).</title>
        <authorList>
            <person name="Tran P."/>
        </authorList>
    </citation>
    <scope>NUCLEOTIDE SEQUENCE</scope>
    <source>
        <strain evidence="4">K_DeepCast_65m_m2_066</strain>
    </source>
</reference>
<dbReference type="CDD" id="cd00947">
    <property type="entry name" value="TBP_aldolase_IIB"/>
    <property type="match status" value="1"/>
</dbReference>
<dbReference type="AlphaFoldDB" id="A0A937W5K5"/>
<feature type="binding site" evidence="2">
    <location>
        <begin position="228"/>
        <end position="231"/>
    </location>
    <ligand>
        <name>dihydroxyacetone phosphate</name>
        <dbReference type="ChEBI" id="CHEBI:57642"/>
    </ligand>
</feature>
<dbReference type="InterPro" id="IPR000771">
    <property type="entry name" value="FBA_II"/>
</dbReference>
<proteinExistence type="predicted"/>
<feature type="binding site" evidence="3">
    <location>
        <position position="81"/>
    </location>
    <ligand>
        <name>Zn(2+)</name>
        <dbReference type="ChEBI" id="CHEBI:29105"/>
        <label>1</label>
        <note>catalytic</note>
    </ligand>
</feature>
<organism evidence="4 5">
    <name type="scientific">Tectimicrobiota bacterium</name>
    <dbReference type="NCBI Taxonomy" id="2528274"/>
    <lineage>
        <taxon>Bacteria</taxon>
        <taxon>Pseudomonadati</taxon>
        <taxon>Nitrospinota/Tectimicrobiota group</taxon>
        <taxon>Candidatus Tectimicrobiota</taxon>
    </lineage>
</organism>
<dbReference type="Gene3D" id="3.20.20.70">
    <property type="entry name" value="Aldolase class I"/>
    <property type="match status" value="1"/>
</dbReference>
<dbReference type="Pfam" id="PF01116">
    <property type="entry name" value="F_bP_aldolase"/>
    <property type="match status" value="1"/>
</dbReference>
<feature type="binding site" evidence="3">
    <location>
        <position position="178"/>
    </location>
    <ligand>
        <name>Zn(2+)</name>
        <dbReference type="ChEBI" id="CHEBI:29105"/>
        <label>1</label>
        <note>catalytic</note>
    </ligand>
</feature>
<dbReference type="InterPro" id="IPR050246">
    <property type="entry name" value="Class_II_FBP_aldolase"/>
</dbReference>
<dbReference type="PANTHER" id="PTHR30304">
    <property type="entry name" value="D-TAGATOSE-1,6-BISPHOSPHATE ALDOLASE"/>
    <property type="match status" value="1"/>
</dbReference>
<comment type="cofactor">
    <cofactor evidence="3">
        <name>Zn(2+)</name>
        <dbReference type="ChEBI" id="CHEBI:29105"/>
    </cofactor>
    <text evidence="3">Binds 2 Zn(2+) ions per subunit. One is catalytic and the other provides a structural contribution.</text>
</comment>
<keyword evidence="3" id="KW-0479">Metal-binding</keyword>
<name>A0A937W5K5_UNCTE</name>
<evidence type="ECO:0000256" key="1">
    <source>
        <dbReference type="PIRSR" id="PIRSR001359-1"/>
    </source>
</evidence>
<feature type="binding site" evidence="3">
    <location>
        <position position="132"/>
    </location>
    <ligand>
        <name>Zn(2+)</name>
        <dbReference type="ChEBI" id="CHEBI:29105"/>
        <label>2</label>
    </ligand>
</feature>
<feature type="active site" description="Proton donor" evidence="1">
    <location>
        <position position="80"/>
    </location>
</feature>
<protein>
    <submittedName>
        <fullName evidence="4">Class II fructose-bisphosphate aldolase</fullName>
    </submittedName>
</protein>
<dbReference type="EMBL" id="VGLS01000613">
    <property type="protein sequence ID" value="MBM3225562.1"/>
    <property type="molecule type" value="Genomic_DNA"/>
</dbReference>
<sequence length="281" mass="29204">MLTSTQALLQAAAAGGYAIGAFNVYNLEGVRAVISAAEAQRSPVMLQLHPAALRHGGQPLVALCMTAAQAATVPVMVHLDHSTSATAIQDACTAGVTSVMADGSHLPYAENVAFTREMATLVQSHEGMVEAELGRLTGTEDGLTVPEYQAKFTDPAQAADFVAQTGIDALAVCIGNVHGRYPGAPQLDFERLAALQRTVPVPLVLHGASGLPVAMVQQAIALGVRKLNVNTEVREAYVEALRGSLQALGSPDVLDLMRQAEAAMQSVVATKLQLFGSVGAV</sequence>
<dbReference type="Proteomes" id="UP000712673">
    <property type="component" value="Unassembled WGS sequence"/>
</dbReference>
<dbReference type="NCBIfam" id="TIGR00167">
    <property type="entry name" value="cbbA"/>
    <property type="match status" value="1"/>
</dbReference>
<gene>
    <name evidence="4" type="ORF">FJZ47_17425</name>
</gene>
<dbReference type="PANTHER" id="PTHR30304:SF0">
    <property type="entry name" value="D-TAGATOSE-1,6-BISPHOSPHATE ALDOLASE SUBUNIT GATY-RELATED"/>
    <property type="match status" value="1"/>
</dbReference>
<evidence type="ECO:0000313" key="5">
    <source>
        <dbReference type="Proteomes" id="UP000712673"/>
    </source>
</evidence>
<feature type="binding site" evidence="3">
    <location>
        <position position="206"/>
    </location>
    <ligand>
        <name>Zn(2+)</name>
        <dbReference type="ChEBI" id="CHEBI:29105"/>
        <label>1</label>
        <note>catalytic</note>
    </ligand>
</feature>
<dbReference type="PIRSF" id="PIRSF001359">
    <property type="entry name" value="F_bP_aldolase_II"/>
    <property type="match status" value="1"/>
</dbReference>
<dbReference type="GO" id="GO:0005975">
    <property type="term" value="P:carbohydrate metabolic process"/>
    <property type="evidence" value="ECO:0007669"/>
    <property type="project" value="InterPro"/>
</dbReference>
<feature type="binding site" evidence="2">
    <location>
        <position position="179"/>
    </location>
    <ligand>
        <name>dihydroxyacetone phosphate</name>
        <dbReference type="ChEBI" id="CHEBI:57642"/>
    </ligand>
</feature>
<evidence type="ECO:0000256" key="3">
    <source>
        <dbReference type="PIRSR" id="PIRSR001359-3"/>
    </source>
</evidence>
<dbReference type="SUPFAM" id="SSF51569">
    <property type="entry name" value="Aldolase"/>
    <property type="match status" value="1"/>
</dbReference>
<dbReference type="InterPro" id="IPR013785">
    <property type="entry name" value="Aldolase_TIM"/>
</dbReference>
<dbReference type="GO" id="GO:0008270">
    <property type="term" value="F:zinc ion binding"/>
    <property type="evidence" value="ECO:0007669"/>
    <property type="project" value="InterPro"/>
</dbReference>
<comment type="caution">
    <text evidence="4">The sequence shown here is derived from an EMBL/GenBank/DDBJ whole genome shotgun (WGS) entry which is preliminary data.</text>
</comment>
<dbReference type="GO" id="GO:0016832">
    <property type="term" value="F:aldehyde-lyase activity"/>
    <property type="evidence" value="ECO:0007669"/>
    <property type="project" value="InterPro"/>
</dbReference>
<keyword evidence="3" id="KW-0862">Zinc</keyword>
<accession>A0A937W5K5</accession>
<evidence type="ECO:0000256" key="2">
    <source>
        <dbReference type="PIRSR" id="PIRSR001359-2"/>
    </source>
</evidence>
<feature type="binding site" evidence="3">
    <location>
        <position position="102"/>
    </location>
    <ligand>
        <name>Zn(2+)</name>
        <dbReference type="ChEBI" id="CHEBI:29105"/>
        <label>2</label>
    </ligand>
</feature>
<evidence type="ECO:0000313" key="4">
    <source>
        <dbReference type="EMBL" id="MBM3225562.1"/>
    </source>
</evidence>
<feature type="binding site" evidence="2">
    <location>
        <begin position="207"/>
        <end position="209"/>
    </location>
    <ligand>
        <name>dihydroxyacetone phosphate</name>
        <dbReference type="ChEBI" id="CHEBI:57642"/>
    </ligand>
</feature>